<dbReference type="Gene3D" id="3.30.590.50">
    <property type="match status" value="1"/>
</dbReference>
<dbReference type="PANTHER" id="PTHR11164">
    <property type="entry name" value="GLUTAMATE CYSTEINE LIGASE"/>
    <property type="match status" value="1"/>
</dbReference>
<evidence type="ECO:0000256" key="2">
    <source>
        <dbReference type="ARBA" id="ARBA00008100"/>
    </source>
</evidence>
<dbReference type="PANTHER" id="PTHR11164:SF0">
    <property type="entry name" value="GLUTAMATE--CYSTEINE LIGASE CATALYTIC SUBUNIT"/>
    <property type="match status" value="1"/>
</dbReference>
<dbReference type="InterPro" id="IPR004308">
    <property type="entry name" value="GCS"/>
</dbReference>
<keyword evidence="7 10" id="KW-0067">ATP-binding</keyword>
<evidence type="ECO:0000256" key="8">
    <source>
        <dbReference type="ARBA" id="ARBA00030585"/>
    </source>
</evidence>
<evidence type="ECO:0000256" key="1">
    <source>
        <dbReference type="ARBA" id="ARBA00005006"/>
    </source>
</evidence>
<dbReference type="GO" id="GO:0004357">
    <property type="term" value="F:glutamate-cysteine ligase activity"/>
    <property type="evidence" value="ECO:0007669"/>
    <property type="project" value="UniProtKB-UniRule"/>
</dbReference>
<name>A0A2H1BV60_FASHE</name>
<accession>A0A2H1BV60</accession>
<keyword evidence="5 10" id="KW-0317">Glutathione biosynthesis</keyword>
<dbReference type="EMBL" id="JXXN02008226">
    <property type="protein sequence ID" value="THD18867.1"/>
    <property type="molecule type" value="Genomic_DNA"/>
</dbReference>
<evidence type="ECO:0000313" key="11">
    <source>
        <dbReference type="EMBL" id="THD18867.1"/>
    </source>
</evidence>
<comment type="caution">
    <text evidence="11">The sequence shown here is derived from an EMBL/GenBank/DDBJ whole genome shotgun (WGS) entry which is preliminary data.</text>
</comment>
<keyword evidence="12" id="KW-1185">Reference proteome</keyword>
<dbReference type="AlphaFoldDB" id="A0A2H1BV60"/>
<dbReference type="GO" id="GO:0005524">
    <property type="term" value="F:ATP binding"/>
    <property type="evidence" value="ECO:0007669"/>
    <property type="project" value="UniProtKB-UniRule"/>
</dbReference>
<dbReference type="UniPathway" id="UPA00142">
    <property type="reaction ID" value="UER00209"/>
</dbReference>
<dbReference type="SUPFAM" id="SSF55931">
    <property type="entry name" value="Glutamine synthetase/guanido kinase"/>
    <property type="match status" value="1"/>
</dbReference>
<evidence type="ECO:0000256" key="9">
    <source>
        <dbReference type="ARBA" id="ARBA00032122"/>
    </source>
</evidence>
<evidence type="ECO:0000256" key="3">
    <source>
        <dbReference type="ARBA" id="ARBA00012220"/>
    </source>
</evidence>
<dbReference type="GO" id="GO:0017109">
    <property type="term" value="C:glutamate-cysteine ligase complex"/>
    <property type="evidence" value="ECO:0007669"/>
    <property type="project" value="TreeGrafter"/>
</dbReference>
<evidence type="ECO:0000256" key="6">
    <source>
        <dbReference type="ARBA" id="ARBA00022741"/>
    </source>
</evidence>
<reference evidence="11" key="1">
    <citation type="submission" date="2019-03" db="EMBL/GenBank/DDBJ databases">
        <title>Improved annotation for the trematode Fasciola hepatica.</title>
        <authorList>
            <person name="Choi Y.-J."/>
            <person name="Martin J."/>
            <person name="Mitreva M."/>
        </authorList>
    </citation>
    <scope>NUCLEOTIDE SEQUENCE [LARGE SCALE GENOMIC DNA]</scope>
</reference>
<dbReference type="Proteomes" id="UP000230066">
    <property type="component" value="Unassembled WGS sequence"/>
</dbReference>
<gene>
    <name evidence="11" type="ORF">D915_010509</name>
</gene>
<dbReference type="InterPro" id="IPR014746">
    <property type="entry name" value="Gln_synth/guanido_kin_cat_dom"/>
</dbReference>
<keyword evidence="6 10" id="KW-0547">Nucleotide-binding</keyword>
<comment type="catalytic activity">
    <reaction evidence="10">
        <text>L-cysteine + L-glutamate + ATP = gamma-L-glutamyl-L-cysteine + ADP + phosphate + H(+)</text>
        <dbReference type="Rhea" id="RHEA:13285"/>
        <dbReference type="ChEBI" id="CHEBI:15378"/>
        <dbReference type="ChEBI" id="CHEBI:29985"/>
        <dbReference type="ChEBI" id="CHEBI:30616"/>
        <dbReference type="ChEBI" id="CHEBI:35235"/>
        <dbReference type="ChEBI" id="CHEBI:43474"/>
        <dbReference type="ChEBI" id="CHEBI:58173"/>
        <dbReference type="ChEBI" id="CHEBI:456216"/>
        <dbReference type="EC" id="6.3.2.2"/>
    </reaction>
</comment>
<comment type="similarity">
    <text evidence="2 10">Belongs to the glutamate--cysteine ligase type 3 family.</text>
</comment>
<evidence type="ECO:0000313" key="12">
    <source>
        <dbReference type="Proteomes" id="UP000230066"/>
    </source>
</evidence>
<evidence type="ECO:0000256" key="5">
    <source>
        <dbReference type="ARBA" id="ARBA00022684"/>
    </source>
</evidence>
<dbReference type="GO" id="GO:0006750">
    <property type="term" value="P:glutathione biosynthetic process"/>
    <property type="evidence" value="ECO:0007669"/>
    <property type="project" value="UniProtKB-UniRule"/>
</dbReference>
<keyword evidence="4 10" id="KW-0436">Ligase</keyword>
<sequence>MGLLTAGAPLTWSETKKHARYIQEQGIKQFIYLYNKFSARVKRKLKFGDEIEYTLVRFDPHSGHAQLLLAASDLLEKLPHYEENGEPIIWQPEYAEYMIEGLPGCPFGQLLHSFTSIERSMRKRRLQLESHLPKGCCALTISVFPRLGCPDFTYPPCAPTPHEGPSRSLFFPTEAINQGHPRFM</sequence>
<dbReference type="EC" id="6.3.2.2" evidence="3 10"/>
<proteinExistence type="inferred from homology"/>
<organism evidence="11 12">
    <name type="scientific">Fasciola hepatica</name>
    <name type="common">Liver fluke</name>
    <dbReference type="NCBI Taxonomy" id="6192"/>
    <lineage>
        <taxon>Eukaryota</taxon>
        <taxon>Metazoa</taxon>
        <taxon>Spiralia</taxon>
        <taxon>Lophotrochozoa</taxon>
        <taxon>Platyhelminthes</taxon>
        <taxon>Trematoda</taxon>
        <taxon>Digenea</taxon>
        <taxon>Plagiorchiida</taxon>
        <taxon>Echinostomata</taxon>
        <taxon>Echinostomatoidea</taxon>
        <taxon>Fasciolidae</taxon>
        <taxon>Fasciola</taxon>
    </lineage>
</organism>
<comment type="pathway">
    <text evidence="1 10">Sulfur metabolism; glutathione biosynthesis; glutathione from L-cysteine and L-glutamate: step 1/2.</text>
</comment>
<evidence type="ECO:0000256" key="10">
    <source>
        <dbReference type="RuleBase" id="RU367135"/>
    </source>
</evidence>
<evidence type="ECO:0000256" key="7">
    <source>
        <dbReference type="ARBA" id="ARBA00022840"/>
    </source>
</evidence>
<evidence type="ECO:0000256" key="4">
    <source>
        <dbReference type="ARBA" id="ARBA00022598"/>
    </source>
</evidence>
<protein>
    <recommendedName>
        <fullName evidence="3 10">Glutamate--cysteine ligase</fullName>
        <ecNumber evidence="3 10">6.3.2.2</ecNumber>
    </recommendedName>
    <alternativeName>
        <fullName evidence="9 10">Gamma-ECS</fullName>
    </alternativeName>
    <alternativeName>
        <fullName evidence="8 10">Gamma-glutamylcysteine synthetase</fullName>
    </alternativeName>
</protein>